<evidence type="ECO:0000313" key="2">
    <source>
        <dbReference type="EMBL" id="KAG2446688.1"/>
    </source>
</evidence>
<protein>
    <submittedName>
        <fullName evidence="2">Uncharacterized protein</fullName>
    </submittedName>
</protein>
<feature type="compositionally biased region" description="Basic and acidic residues" evidence="1">
    <location>
        <begin position="261"/>
        <end position="273"/>
    </location>
</feature>
<name>A0A835WG37_9CHLO</name>
<keyword evidence="3" id="KW-1185">Reference proteome</keyword>
<dbReference type="Proteomes" id="UP000613740">
    <property type="component" value="Unassembled WGS sequence"/>
</dbReference>
<reference evidence="2" key="1">
    <citation type="journal article" date="2020" name="bioRxiv">
        <title>Comparative genomics of Chlamydomonas.</title>
        <authorList>
            <person name="Craig R.J."/>
            <person name="Hasan A.R."/>
            <person name="Ness R.W."/>
            <person name="Keightley P.D."/>
        </authorList>
    </citation>
    <scope>NUCLEOTIDE SEQUENCE</scope>
    <source>
        <strain evidence="2">CCAP 11/173</strain>
    </source>
</reference>
<dbReference type="EMBL" id="JAEHOD010000025">
    <property type="protein sequence ID" value="KAG2446688.1"/>
    <property type="molecule type" value="Genomic_DNA"/>
</dbReference>
<dbReference type="AlphaFoldDB" id="A0A835WG37"/>
<feature type="compositionally biased region" description="Polar residues" evidence="1">
    <location>
        <begin position="1"/>
        <end position="19"/>
    </location>
</feature>
<gene>
    <name evidence="2" type="ORF">HYH02_008254</name>
</gene>
<feature type="region of interest" description="Disordered" evidence="1">
    <location>
        <begin position="1"/>
        <end position="20"/>
    </location>
</feature>
<feature type="compositionally biased region" description="Polar residues" evidence="1">
    <location>
        <begin position="307"/>
        <end position="326"/>
    </location>
</feature>
<evidence type="ECO:0000256" key="1">
    <source>
        <dbReference type="SAM" id="MobiDB-lite"/>
    </source>
</evidence>
<dbReference type="OrthoDB" id="566351at2759"/>
<comment type="caution">
    <text evidence="2">The sequence shown here is derived from an EMBL/GenBank/DDBJ whole genome shotgun (WGS) entry which is preliminary data.</text>
</comment>
<proteinExistence type="predicted"/>
<feature type="compositionally biased region" description="Low complexity" evidence="1">
    <location>
        <begin position="274"/>
        <end position="286"/>
    </location>
</feature>
<feature type="compositionally biased region" description="Gly residues" evidence="1">
    <location>
        <begin position="228"/>
        <end position="250"/>
    </location>
</feature>
<accession>A0A835WG37</accession>
<sequence>MRGQLSAVTQQQEEQQRGSTPIDVVGVSLKPSCVTRASVHALNAYLKPRVIHVVTTNAEKCRIFASFAPNVECHIQDELLGGLTVDAVGAYIEQHLGIDQHKHFKGRELSGWYMQQFLKLGSALALPQLSQHYVVWDLDMILLRPVQVLFPPGPSDPAGSPTRTLVNIGGSVSPGYMATFRQLMRRPLEFAPDGTSFVTHWMVVYKPYLLEFLRELSQGAPGNSKSRSGGGSSSRLRGGGGGGGGGGGSSVGDSSGSVAGRELHAEAARRDVDSGAAGRRLSSSSDAGDDDAGIGDTGEVSGASRGLRQQQQHAAATTPGSDQASATRGLDPLGWVWRILSAVEPSSADLGFSEYASYISWVRQRYPASQQLAESKTWIRHPFGQGTVKLLRLLRTDRCCCPSAWLLRLVRLLGFVYTGYEVGHIEECRYSEPQYAASYGL</sequence>
<evidence type="ECO:0000313" key="3">
    <source>
        <dbReference type="Proteomes" id="UP000613740"/>
    </source>
</evidence>
<feature type="region of interest" description="Disordered" evidence="1">
    <location>
        <begin position="219"/>
        <end position="326"/>
    </location>
</feature>
<organism evidence="2 3">
    <name type="scientific">Chlamydomonas schloesseri</name>
    <dbReference type="NCBI Taxonomy" id="2026947"/>
    <lineage>
        <taxon>Eukaryota</taxon>
        <taxon>Viridiplantae</taxon>
        <taxon>Chlorophyta</taxon>
        <taxon>core chlorophytes</taxon>
        <taxon>Chlorophyceae</taxon>
        <taxon>CS clade</taxon>
        <taxon>Chlamydomonadales</taxon>
        <taxon>Chlamydomonadaceae</taxon>
        <taxon>Chlamydomonas</taxon>
    </lineage>
</organism>